<name>A0ABP8DU58_9ACTN</name>
<proteinExistence type="predicted"/>
<accession>A0ABP8DU58</accession>
<organism evidence="2 3">
    <name type="scientific">Dactylosporangium darangshiense</name>
    <dbReference type="NCBI Taxonomy" id="579108"/>
    <lineage>
        <taxon>Bacteria</taxon>
        <taxon>Bacillati</taxon>
        <taxon>Actinomycetota</taxon>
        <taxon>Actinomycetes</taxon>
        <taxon>Micromonosporales</taxon>
        <taxon>Micromonosporaceae</taxon>
        <taxon>Dactylosporangium</taxon>
    </lineage>
</organism>
<keyword evidence="3" id="KW-1185">Reference proteome</keyword>
<protein>
    <recommendedName>
        <fullName evidence="1">Septum formation-related domain-containing protein</fullName>
    </recommendedName>
</protein>
<evidence type="ECO:0000313" key="2">
    <source>
        <dbReference type="EMBL" id="GAA4263540.1"/>
    </source>
</evidence>
<evidence type="ECO:0000259" key="1">
    <source>
        <dbReference type="Pfam" id="PF13845"/>
    </source>
</evidence>
<dbReference type="EMBL" id="BAABAT010000072">
    <property type="protein sequence ID" value="GAA4263540.1"/>
    <property type="molecule type" value="Genomic_DNA"/>
</dbReference>
<feature type="domain" description="Septum formation-related" evidence="1">
    <location>
        <begin position="63"/>
        <end position="275"/>
    </location>
</feature>
<sequence length="295" mass="31544">MAVRQWPMAAKLGAVLLTPLAAVVLSVALRPSEPDRPGRPAEPVIGECWQGQGLHVVLVAEMTPSEQVDCDVPHQLETVAVGRLRNDLARRGASPQRSELTSEFAGCGRTAEEYLGADWRTQHTSLLLFAPSAEQWRTGARWYRCDVLVLGGDIDSVHVRQGSVHGDLAGHGPSSDLVLGCAVEFVADGVWAGVQRVSCNEPHDMEFVGVAESAAPGFPDTAAALDAAFGGGCRDRARVYMAMSVDLMRQRDVTVGVLPTGEPSTWAGGDRSARCWVFLRHKVNSSVRGLGDVPA</sequence>
<dbReference type="Proteomes" id="UP001500620">
    <property type="component" value="Unassembled WGS sequence"/>
</dbReference>
<gene>
    <name evidence="2" type="ORF">GCM10022255_109010</name>
</gene>
<comment type="caution">
    <text evidence="2">The sequence shown here is derived from an EMBL/GenBank/DDBJ whole genome shotgun (WGS) entry which is preliminary data.</text>
</comment>
<evidence type="ECO:0000313" key="3">
    <source>
        <dbReference type="Proteomes" id="UP001500620"/>
    </source>
</evidence>
<dbReference type="Pfam" id="PF13845">
    <property type="entry name" value="Septum_form"/>
    <property type="match status" value="1"/>
</dbReference>
<dbReference type="InterPro" id="IPR026004">
    <property type="entry name" value="Septum_form"/>
</dbReference>
<reference evidence="3" key="1">
    <citation type="journal article" date="2019" name="Int. J. Syst. Evol. Microbiol.">
        <title>The Global Catalogue of Microorganisms (GCM) 10K type strain sequencing project: providing services to taxonomists for standard genome sequencing and annotation.</title>
        <authorList>
            <consortium name="The Broad Institute Genomics Platform"/>
            <consortium name="The Broad Institute Genome Sequencing Center for Infectious Disease"/>
            <person name="Wu L."/>
            <person name="Ma J."/>
        </authorList>
    </citation>
    <scope>NUCLEOTIDE SEQUENCE [LARGE SCALE GENOMIC DNA]</scope>
    <source>
        <strain evidence="3">JCM 17441</strain>
    </source>
</reference>